<dbReference type="PRINTS" id="PR00419">
    <property type="entry name" value="ADXRDTASE"/>
</dbReference>
<dbReference type="InterPro" id="IPR036188">
    <property type="entry name" value="FAD/NAD-bd_sf"/>
</dbReference>
<evidence type="ECO:0000313" key="3">
    <source>
        <dbReference type="Proteomes" id="UP000231567"/>
    </source>
</evidence>
<accession>A0A2G9YQD2</accession>
<dbReference type="GO" id="GO:0050660">
    <property type="term" value="F:flavin adenine dinucleotide binding"/>
    <property type="evidence" value="ECO:0007669"/>
    <property type="project" value="TreeGrafter"/>
</dbReference>
<organism evidence="2 3">
    <name type="scientific">Candidatus Nealsonbacteria bacterium CG23_combo_of_CG06-09_8_20_14_all_40_13</name>
    <dbReference type="NCBI Taxonomy" id="1974724"/>
    <lineage>
        <taxon>Bacteria</taxon>
        <taxon>Candidatus Nealsoniibacteriota</taxon>
    </lineage>
</organism>
<dbReference type="AlphaFoldDB" id="A0A2G9YQD2"/>
<evidence type="ECO:0000259" key="1">
    <source>
        <dbReference type="Pfam" id="PF01593"/>
    </source>
</evidence>
<dbReference type="Gene3D" id="3.50.50.60">
    <property type="entry name" value="FAD/NAD(P)-binding domain"/>
    <property type="match status" value="1"/>
</dbReference>
<dbReference type="Proteomes" id="UP000231567">
    <property type="component" value="Unassembled WGS sequence"/>
</dbReference>
<dbReference type="Pfam" id="PF01593">
    <property type="entry name" value="Amino_oxidase"/>
    <property type="match status" value="1"/>
</dbReference>
<comment type="caution">
    <text evidence="2">The sequence shown here is derived from an EMBL/GenBank/DDBJ whole genome shotgun (WGS) entry which is preliminary data.</text>
</comment>
<dbReference type="EMBL" id="PCRM01000039">
    <property type="protein sequence ID" value="PIP21457.1"/>
    <property type="molecule type" value="Genomic_DNA"/>
</dbReference>
<dbReference type="InterPro" id="IPR002937">
    <property type="entry name" value="Amino_oxidase"/>
</dbReference>
<gene>
    <name evidence="2" type="ORF">COX39_02915</name>
</gene>
<dbReference type="GO" id="GO:0016491">
    <property type="term" value="F:oxidoreductase activity"/>
    <property type="evidence" value="ECO:0007669"/>
    <property type="project" value="InterPro"/>
</dbReference>
<dbReference type="GO" id="GO:0008767">
    <property type="term" value="F:UDP-galactopyranose mutase activity"/>
    <property type="evidence" value="ECO:0007669"/>
    <property type="project" value="TreeGrafter"/>
</dbReference>
<name>A0A2G9YQD2_9BACT</name>
<dbReference type="GO" id="GO:0005829">
    <property type="term" value="C:cytosol"/>
    <property type="evidence" value="ECO:0007669"/>
    <property type="project" value="TreeGrafter"/>
</dbReference>
<dbReference type="PANTHER" id="PTHR21197">
    <property type="entry name" value="UDP-GALACTOPYRANOSE MUTASE"/>
    <property type="match status" value="1"/>
</dbReference>
<proteinExistence type="predicted"/>
<feature type="domain" description="Amine oxidase" evidence="1">
    <location>
        <begin position="17"/>
        <end position="458"/>
    </location>
</feature>
<dbReference type="SUPFAM" id="SSF51971">
    <property type="entry name" value="Nucleotide-binding domain"/>
    <property type="match status" value="1"/>
</dbReference>
<reference evidence="2 3" key="1">
    <citation type="submission" date="2017-09" db="EMBL/GenBank/DDBJ databases">
        <title>Depth-based differentiation of microbial function through sediment-hosted aquifers and enrichment of novel symbionts in the deep terrestrial subsurface.</title>
        <authorList>
            <person name="Probst A.J."/>
            <person name="Ladd B."/>
            <person name="Jarett J.K."/>
            <person name="Geller-Mcgrath D.E."/>
            <person name="Sieber C.M."/>
            <person name="Emerson J.B."/>
            <person name="Anantharaman K."/>
            <person name="Thomas B.C."/>
            <person name="Malmstrom R."/>
            <person name="Stieglmeier M."/>
            <person name="Klingl A."/>
            <person name="Woyke T."/>
            <person name="Ryan C.M."/>
            <person name="Banfield J.F."/>
        </authorList>
    </citation>
    <scope>NUCLEOTIDE SEQUENCE [LARGE SCALE GENOMIC DNA]</scope>
    <source>
        <strain evidence="2">CG23_combo_of_CG06-09_8_20_14_all_40_13</strain>
    </source>
</reference>
<sequence length="481" mass="55174">MKNKPCKNVVVMGAGPAGLSAAYQLSKNDIKVKVFEAQNQVGGISKTIVKNGFRFDLGGHRWFTKIDELDKLVKKLLGRQLIEVYRTSRIFFDGRYFDYPIKISNVLKGLGFWKSTKVVLSYLLVRIKYRLNPKPLKTFEDWTIANFGYVLYSYFFKTYTEKLWGIPCRQIGAQWAAQRIKGLSLSSAIRNALIPAKSKPKTLIDKFLYPKFGIGRICERLAEEIKKHNNQIALMTTVKQVNHKNGKIISVIVEEKTGGAIKTREIAADQFISSIPLTQLIRILTSAAPQAIIDASKKLTYRALITVHIIIDRPQITSDTWVYIHDSAAGLGRLHEPKNWSKYMVANQNQSSLVCELWCQENDEVWRKNDSQLIKLVMKDLTEVMNFITIEDVVDAFVVRTSKAYPVYKIGYQKPLKIIQEYLSRFENLQLVGRYGTYKYNNMDHSILGGLWAAKNIILGKRIYDLEQINADLEYHEEKQN</sequence>
<protein>
    <submittedName>
        <fullName evidence="2">FAD-dependent oxidoreductase</fullName>
    </submittedName>
</protein>
<dbReference type="NCBIfam" id="NF005548">
    <property type="entry name" value="PRK07208.1-4"/>
    <property type="match status" value="1"/>
</dbReference>
<evidence type="ECO:0000313" key="2">
    <source>
        <dbReference type="EMBL" id="PIP21457.1"/>
    </source>
</evidence>
<dbReference type="PANTHER" id="PTHR21197:SF0">
    <property type="entry name" value="UDP-GALACTOPYRANOSE MUTASE"/>
    <property type="match status" value="1"/>
</dbReference>